<dbReference type="PANTHER" id="PTHR42705">
    <property type="entry name" value="BIFUNCTIONAL NON-HOMOLOGOUS END JOINING PROTEIN LIGD"/>
    <property type="match status" value="1"/>
</dbReference>
<gene>
    <name evidence="2" type="ORF">SINU_08625</name>
</gene>
<keyword evidence="2" id="KW-0436">Ligase</keyword>
<dbReference type="AlphaFoldDB" id="A0A0U1QNH0"/>
<dbReference type="OrthoDB" id="9802472at2"/>
<dbReference type="EMBL" id="AFVQ02000109">
    <property type="protein sequence ID" value="KLI02322.1"/>
    <property type="molecule type" value="Genomic_DNA"/>
</dbReference>
<dbReference type="Pfam" id="PF21686">
    <property type="entry name" value="LigD_Prim-Pol"/>
    <property type="match status" value="1"/>
</dbReference>
<feature type="domain" description="DNA ligase D polymerase" evidence="1">
    <location>
        <begin position="29"/>
        <end position="275"/>
    </location>
</feature>
<evidence type="ECO:0000313" key="2">
    <source>
        <dbReference type="EMBL" id="KLI02322.1"/>
    </source>
</evidence>
<sequence length="300" mass="34487">MKAAISHDTHAFQITHPEKMIWQNPQVNKLQFLRYLNTVAPLMLPFLAKRRLTVIRFPHGVPGPSFFQKKCPEYAPDFVQTAEADGSRYILCNTLKTLLWLGNQLAIEYHIPYQKAGVTHPEEIVFDLDPPERTAFPLAVRAALEMKQLFERLSLVSFPKLSGSRGIQIHLPIIGLNLNYQETRLFTAFIAEVLVGRFPELFTIERLKKNRGDRLYLDYVQHAEGKTIICPYSPRGKEGATVAAPLFWHEVDSALNMNTFTVAKVLERVNQGIDPMRHYFECRNHPLLAIIEQLKKLRKN</sequence>
<dbReference type="InterPro" id="IPR014145">
    <property type="entry name" value="LigD_pol_dom"/>
</dbReference>
<evidence type="ECO:0000259" key="1">
    <source>
        <dbReference type="Pfam" id="PF21686"/>
    </source>
</evidence>
<name>A0A0U1QNH0_9BACL</name>
<accession>A0A0U1QNH0</accession>
<dbReference type="STRING" id="1069536.SINU_08625"/>
<dbReference type="Proteomes" id="UP000035553">
    <property type="component" value="Unassembled WGS sequence"/>
</dbReference>
<dbReference type="InterPro" id="IPR052171">
    <property type="entry name" value="NHEJ_LigD"/>
</dbReference>
<organism evidence="2 3">
    <name type="scientific">Sporolactobacillus inulinus CASD</name>
    <dbReference type="NCBI Taxonomy" id="1069536"/>
    <lineage>
        <taxon>Bacteria</taxon>
        <taxon>Bacillati</taxon>
        <taxon>Bacillota</taxon>
        <taxon>Bacilli</taxon>
        <taxon>Bacillales</taxon>
        <taxon>Sporolactobacillaceae</taxon>
        <taxon>Sporolactobacillus</taxon>
    </lineage>
</organism>
<dbReference type="NCBIfam" id="TIGR02778">
    <property type="entry name" value="ligD_pol"/>
    <property type="match status" value="1"/>
</dbReference>
<keyword evidence="3" id="KW-1185">Reference proteome</keyword>
<dbReference type="PANTHER" id="PTHR42705:SF2">
    <property type="entry name" value="BIFUNCTIONAL NON-HOMOLOGOUS END JOINING PROTEIN LIGD"/>
    <property type="match status" value="1"/>
</dbReference>
<reference evidence="2 3" key="1">
    <citation type="journal article" date="2011" name="J. Bacteriol.">
        <title>Draft genome sequence of Sporolactobacillus inulinus strain CASD, an efficient D-lactic acid-producing bacterium with high-concentration lactate tolerance capability.</title>
        <authorList>
            <person name="Yu B."/>
            <person name="Su F."/>
            <person name="Wang L."/>
            <person name="Xu K."/>
            <person name="Zhao B."/>
            <person name="Xu P."/>
        </authorList>
    </citation>
    <scope>NUCLEOTIDE SEQUENCE [LARGE SCALE GENOMIC DNA]</scope>
    <source>
        <strain evidence="2 3">CASD</strain>
    </source>
</reference>
<comment type="caution">
    <text evidence="2">The sequence shown here is derived from an EMBL/GenBank/DDBJ whole genome shotgun (WGS) entry which is preliminary data.</text>
</comment>
<dbReference type="GO" id="GO:0016874">
    <property type="term" value="F:ligase activity"/>
    <property type="evidence" value="ECO:0007669"/>
    <property type="project" value="UniProtKB-KW"/>
</dbReference>
<protein>
    <submittedName>
        <fullName evidence="2">ATP-dependent DNA ligase</fullName>
    </submittedName>
</protein>
<dbReference type="RefSeq" id="WP_010023693.1">
    <property type="nucleotide sequence ID" value="NZ_AFVQ02000109.1"/>
</dbReference>
<proteinExistence type="predicted"/>
<evidence type="ECO:0000313" key="3">
    <source>
        <dbReference type="Proteomes" id="UP000035553"/>
    </source>
</evidence>
<dbReference type="Gene3D" id="3.90.920.10">
    <property type="entry name" value="DNA primase, PRIM domain"/>
    <property type="match status" value="1"/>
</dbReference>